<dbReference type="PROSITE" id="PS00600">
    <property type="entry name" value="AA_TRANSFER_CLASS_3"/>
    <property type="match status" value="1"/>
</dbReference>
<dbReference type="Gene3D" id="3.40.640.10">
    <property type="entry name" value="Type I PLP-dependent aspartate aminotransferase-like (Major domain)"/>
    <property type="match status" value="1"/>
</dbReference>
<evidence type="ECO:0000256" key="7">
    <source>
        <dbReference type="ARBA" id="ARBA00022679"/>
    </source>
</evidence>
<dbReference type="GO" id="GO:0004015">
    <property type="term" value="F:adenosylmethionine-8-amino-7-oxononanoate transaminase activity"/>
    <property type="evidence" value="ECO:0007669"/>
    <property type="project" value="UniProtKB-UniRule"/>
</dbReference>
<dbReference type="InterPro" id="IPR005815">
    <property type="entry name" value="BioA"/>
</dbReference>
<evidence type="ECO:0000256" key="5">
    <source>
        <dbReference type="ARBA" id="ARBA00022490"/>
    </source>
</evidence>
<keyword evidence="9 13" id="KW-0093">Biotin biosynthesis</keyword>
<evidence type="ECO:0000256" key="11">
    <source>
        <dbReference type="ARBA" id="ARBA00048449"/>
    </source>
</evidence>
<dbReference type="KEGG" id="saci:Sinac_6580"/>
<dbReference type="NCBIfam" id="TIGR00508">
    <property type="entry name" value="bioA"/>
    <property type="match status" value="1"/>
</dbReference>
<reference evidence="14 15" key="1">
    <citation type="submission" date="2012-02" db="EMBL/GenBank/DDBJ databases">
        <title>Complete sequence of chromosome of Singulisphaera acidiphila DSM 18658.</title>
        <authorList>
            <consortium name="US DOE Joint Genome Institute (JGI-PGF)"/>
            <person name="Lucas S."/>
            <person name="Copeland A."/>
            <person name="Lapidus A."/>
            <person name="Glavina del Rio T."/>
            <person name="Dalin E."/>
            <person name="Tice H."/>
            <person name="Bruce D."/>
            <person name="Goodwin L."/>
            <person name="Pitluck S."/>
            <person name="Peters L."/>
            <person name="Ovchinnikova G."/>
            <person name="Chertkov O."/>
            <person name="Kyrpides N."/>
            <person name="Mavromatis K."/>
            <person name="Ivanova N."/>
            <person name="Brettin T."/>
            <person name="Detter J.C."/>
            <person name="Han C."/>
            <person name="Larimer F."/>
            <person name="Land M."/>
            <person name="Hauser L."/>
            <person name="Markowitz V."/>
            <person name="Cheng J.-F."/>
            <person name="Hugenholtz P."/>
            <person name="Woyke T."/>
            <person name="Wu D."/>
            <person name="Tindall B."/>
            <person name="Pomrenke H."/>
            <person name="Brambilla E."/>
            <person name="Klenk H.-P."/>
            <person name="Eisen J.A."/>
        </authorList>
    </citation>
    <scope>NUCLEOTIDE SEQUENCE [LARGE SCALE GENOMIC DNA]</scope>
    <source>
        <strain evidence="15">ATCC BAA-1392 / DSM 18658 / VKM B-2454 / MOB10</strain>
    </source>
</reference>
<feature type="site" description="Participates in the substrate recognition with KAPA and in a stacking interaction with the adenine ring of SAM" evidence="13">
    <location>
        <position position="18"/>
    </location>
</feature>
<dbReference type="FunFam" id="3.40.640.10:FF:000078">
    <property type="entry name" value="Adenosylmethionine-8-amino-7-oxononanoate aminotransferase"/>
    <property type="match status" value="1"/>
</dbReference>
<organism evidence="14 15">
    <name type="scientific">Singulisphaera acidiphila (strain ATCC BAA-1392 / DSM 18658 / VKM B-2454 / MOB10)</name>
    <dbReference type="NCBI Taxonomy" id="886293"/>
    <lineage>
        <taxon>Bacteria</taxon>
        <taxon>Pseudomonadati</taxon>
        <taxon>Planctomycetota</taxon>
        <taxon>Planctomycetia</taxon>
        <taxon>Isosphaerales</taxon>
        <taxon>Isosphaeraceae</taxon>
        <taxon>Singulisphaera</taxon>
    </lineage>
</organism>
<comment type="catalytic activity">
    <reaction evidence="11 13">
        <text>(8S)-8-amino-7-oxononanoate + S-adenosyl-L-methionine = S-adenosyl-4-methylsulfanyl-2-oxobutanoate + (7R,8S)-7,8-diammoniononanoate</text>
        <dbReference type="Rhea" id="RHEA:16861"/>
        <dbReference type="ChEBI" id="CHEBI:16490"/>
        <dbReference type="ChEBI" id="CHEBI:59789"/>
        <dbReference type="ChEBI" id="CHEBI:149468"/>
        <dbReference type="ChEBI" id="CHEBI:149469"/>
        <dbReference type="EC" id="2.6.1.62"/>
    </reaction>
</comment>
<feature type="binding site" evidence="13">
    <location>
        <position position="285"/>
    </location>
    <ligand>
        <name>substrate</name>
    </ligand>
</feature>
<dbReference type="InterPro" id="IPR015421">
    <property type="entry name" value="PyrdxlP-dep_Trfase_major"/>
</dbReference>
<dbReference type="Proteomes" id="UP000010798">
    <property type="component" value="Chromosome"/>
</dbReference>
<dbReference type="InterPro" id="IPR049704">
    <property type="entry name" value="Aminotrans_3_PPA_site"/>
</dbReference>
<feature type="binding site" evidence="13">
    <location>
        <begin position="115"/>
        <end position="116"/>
    </location>
    <ligand>
        <name>pyridoxal 5'-phosphate</name>
        <dbReference type="ChEBI" id="CHEBI:597326"/>
    </ligand>
</feature>
<keyword evidence="10 13" id="KW-0663">Pyridoxal phosphate</keyword>
<evidence type="ECO:0000256" key="12">
    <source>
        <dbReference type="ARBA" id="ARBA00060970"/>
    </source>
</evidence>
<keyword evidence="7 13" id="KW-0808">Transferase</keyword>
<evidence type="ECO:0000256" key="2">
    <source>
        <dbReference type="ARBA" id="ARBA00004496"/>
    </source>
</evidence>
<dbReference type="GO" id="GO:0030170">
    <property type="term" value="F:pyridoxal phosphate binding"/>
    <property type="evidence" value="ECO:0007669"/>
    <property type="project" value="UniProtKB-UniRule"/>
</dbReference>
<comment type="pathway">
    <text evidence="3 13">Cofactor biosynthesis; biotin biosynthesis; 7,8-diaminononanoate from 8-amino-7-oxononanoate (SAM route): step 1/1.</text>
</comment>
<feature type="binding site" evidence="13">
    <location>
        <position position="256"/>
    </location>
    <ligand>
        <name>pyridoxal 5'-phosphate</name>
        <dbReference type="ChEBI" id="CHEBI:597326"/>
    </ligand>
</feature>
<evidence type="ECO:0000256" key="8">
    <source>
        <dbReference type="ARBA" id="ARBA00022691"/>
    </source>
</evidence>
<feature type="modified residue" description="N6-(pyridoxal phosphate)lysine" evidence="13">
    <location>
        <position position="285"/>
    </location>
</feature>
<protein>
    <recommendedName>
        <fullName evidence="13">Adenosylmethionine-8-amino-7-oxononanoate aminotransferase</fullName>
        <ecNumber evidence="13">2.6.1.62</ecNumber>
    </recommendedName>
    <alternativeName>
        <fullName evidence="13">7,8-diamino-pelargonic acid aminotransferase</fullName>
        <shortName evidence="13">DAPA AT</shortName>
        <shortName evidence="13">DAPA aminotransferase</shortName>
    </alternativeName>
    <alternativeName>
        <fullName evidence="13">7,8-diaminononanoate synthase</fullName>
        <shortName evidence="13">DANS</shortName>
    </alternativeName>
    <alternativeName>
        <fullName evidence="13">Diaminopelargonic acid synthase</fullName>
    </alternativeName>
</protein>
<dbReference type="PANTHER" id="PTHR42684:SF17">
    <property type="entry name" value="ADENOSYLMETHIONINE-8-AMINO-7-OXONONANOATE AMINOTRANSFERASE"/>
    <property type="match status" value="1"/>
</dbReference>
<evidence type="ECO:0000313" key="14">
    <source>
        <dbReference type="EMBL" id="AGA30655.1"/>
    </source>
</evidence>
<dbReference type="PANTHER" id="PTHR42684">
    <property type="entry name" value="ADENOSYLMETHIONINE-8-AMINO-7-OXONONANOATE AMINOTRANSFERASE"/>
    <property type="match status" value="1"/>
</dbReference>
<comment type="subcellular location">
    <subcellularLocation>
        <location evidence="2 13">Cytoplasm</location>
    </subcellularLocation>
</comment>
<dbReference type="Pfam" id="PF00202">
    <property type="entry name" value="Aminotran_3"/>
    <property type="match status" value="1"/>
</dbReference>
<comment type="function">
    <text evidence="13">Catalyzes the transfer of the alpha-amino group from S-adenosyl-L-methionine (SAM) to 7-keto-8-aminopelargonic acid (KAPA) to form 7,8-diaminopelargonic acid (DAPA). It is the only aminotransferase known to utilize SAM as an amino donor.</text>
</comment>
<dbReference type="STRING" id="886293.Sinac_6580"/>
<comment type="cofactor">
    <cofactor evidence="1 13">
        <name>pyridoxal 5'-phosphate</name>
        <dbReference type="ChEBI" id="CHEBI:597326"/>
    </cofactor>
</comment>
<proteinExistence type="inferred from homology"/>
<evidence type="ECO:0000256" key="10">
    <source>
        <dbReference type="ARBA" id="ARBA00022898"/>
    </source>
</evidence>
<dbReference type="Gene3D" id="3.90.1150.10">
    <property type="entry name" value="Aspartate Aminotransferase, domain 1"/>
    <property type="match status" value="1"/>
</dbReference>
<dbReference type="GO" id="GO:0009102">
    <property type="term" value="P:biotin biosynthetic process"/>
    <property type="evidence" value="ECO:0007669"/>
    <property type="project" value="UniProtKB-UniRule"/>
</dbReference>
<evidence type="ECO:0000256" key="6">
    <source>
        <dbReference type="ARBA" id="ARBA00022576"/>
    </source>
</evidence>
<keyword evidence="5 13" id="KW-0963">Cytoplasm</keyword>
<comment type="subunit">
    <text evidence="4 13">Homodimer.</text>
</comment>
<dbReference type="HAMAP" id="MF_00834">
    <property type="entry name" value="BioA"/>
    <property type="match status" value="1"/>
</dbReference>
<accession>L0DPB3</accession>
<name>L0DPB3_SINAD</name>
<feature type="binding site" evidence="13">
    <location>
        <position position="415"/>
    </location>
    <ligand>
        <name>substrate</name>
    </ligand>
</feature>
<gene>
    <name evidence="13" type="primary">bioA</name>
    <name evidence="14" type="ordered locus">Sinac_6580</name>
</gene>
<keyword evidence="6 13" id="KW-0032">Aminotransferase</keyword>
<evidence type="ECO:0000256" key="1">
    <source>
        <dbReference type="ARBA" id="ARBA00001933"/>
    </source>
</evidence>
<dbReference type="CDD" id="cd00610">
    <property type="entry name" value="OAT_like"/>
    <property type="match status" value="1"/>
</dbReference>
<dbReference type="HOGENOM" id="CLU_016922_4_3_0"/>
<dbReference type="AlphaFoldDB" id="L0DPB3"/>
<evidence type="ECO:0000256" key="3">
    <source>
        <dbReference type="ARBA" id="ARBA00005063"/>
    </source>
</evidence>
<comment type="caution">
    <text evidence="13">Lacks conserved residue(s) required for the propagation of feature annotation.</text>
</comment>
<comment type="similarity">
    <text evidence="12 13">Belongs to the class-III pyridoxal-phosphate-dependent aminotransferase family. BioA subfamily.</text>
</comment>
<dbReference type="EMBL" id="CP003364">
    <property type="protein sequence ID" value="AGA30655.1"/>
    <property type="molecule type" value="Genomic_DNA"/>
</dbReference>
<evidence type="ECO:0000256" key="4">
    <source>
        <dbReference type="ARBA" id="ARBA00011738"/>
    </source>
</evidence>
<dbReference type="InterPro" id="IPR015424">
    <property type="entry name" value="PyrdxlP-dep_Trfase"/>
</dbReference>
<dbReference type="eggNOG" id="COG0161">
    <property type="taxonomic scope" value="Bacteria"/>
</dbReference>
<evidence type="ECO:0000256" key="9">
    <source>
        <dbReference type="ARBA" id="ARBA00022756"/>
    </source>
</evidence>
<dbReference type="UniPathway" id="UPA00078">
    <property type="reaction ID" value="UER00160"/>
</dbReference>
<dbReference type="InterPro" id="IPR005814">
    <property type="entry name" value="Aminotrans_3"/>
</dbReference>
<feature type="binding site" evidence="13">
    <location>
        <position position="320"/>
    </location>
    <ligand>
        <name>substrate</name>
    </ligand>
</feature>
<dbReference type="SUPFAM" id="SSF53383">
    <property type="entry name" value="PLP-dependent transferases"/>
    <property type="match status" value="1"/>
</dbReference>
<dbReference type="EC" id="2.6.1.62" evidence="13"/>
<evidence type="ECO:0000313" key="15">
    <source>
        <dbReference type="Proteomes" id="UP000010798"/>
    </source>
</evidence>
<feature type="binding site" evidence="13">
    <location>
        <begin position="321"/>
        <end position="322"/>
    </location>
    <ligand>
        <name>pyridoxal 5'-phosphate</name>
        <dbReference type="ChEBI" id="CHEBI:597326"/>
    </ligand>
</feature>
<dbReference type="GO" id="GO:0005737">
    <property type="term" value="C:cytoplasm"/>
    <property type="evidence" value="ECO:0007669"/>
    <property type="project" value="UniProtKB-SubCell"/>
</dbReference>
<evidence type="ECO:0000256" key="13">
    <source>
        <dbReference type="HAMAP-Rule" id="MF_00834"/>
    </source>
</evidence>
<feature type="binding site" evidence="13">
    <location>
        <position position="150"/>
    </location>
    <ligand>
        <name>substrate</name>
    </ligand>
</feature>
<sequence length="453" mass="49791">MTPETLRLWDRDHLWHPFTALTDWEAAEPLVIDRAEGVYLFDVQGRRYLDGVSSLWCNVHGHRHPTLDAAIRDQLDKVAHTTLLGVSHPTAIELSRRLVELAPEGLTRVFFSDDGATAVEVALKMAFQYWRQKTDPEPKRTRFVALGGAYHGDTLGDVSVGGVDRFHAMFGPLLFPSLRVPSPHCYRCPLELQQPTCALACLNAVDRVLTEHPGEVAAIVVEPLVQGAAGMIVHPDGYLRGLRELSRAHDTLLIADEVAVGFGRTGTLFACEQEDVHPDILCLAKGLTGGYLPLAATLTTEEIYSAFRGTYTEGKTFYHGHTYGGNPLGAAVALASLRVFDEEQTLDQMVPKIARLAERLAAVREQPHVGDVRQRGLIGAIELVADKASKAPFPWADQVGARICMRARDFGLLVRPLGDVLVIMPPLSITLEQLDEMLDILFQCLSEITEGLA</sequence>
<dbReference type="InterPro" id="IPR015422">
    <property type="entry name" value="PyrdxlP-dep_Trfase_small"/>
</dbReference>
<keyword evidence="15" id="KW-1185">Reference proteome</keyword>
<keyword evidence="8 13" id="KW-0949">S-adenosyl-L-methionine</keyword>